<evidence type="ECO:0000313" key="2">
    <source>
        <dbReference type="Proteomes" id="UP000823388"/>
    </source>
</evidence>
<dbReference type="EMBL" id="CM029053">
    <property type="protein sequence ID" value="KAG2552299.1"/>
    <property type="molecule type" value="Genomic_DNA"/>
</dbReference>
<dbReference type="AlphaFoldDB" id="A0A8T0NVH3"/>
<gene>
    <name evidence="1" type="ORF">PVAP13_9KG087900</name>
</gene>
<evidence type="ECO:0000313" key="1">
    <source>
        <dbReference type="EMBL" id="KAG2552299.1"/>
    </source>
</evidence>
<accession>A0A8T0NVH3</accession>
<comment type="caution">
    <text evidence="1">The sequence shown here is derived from an EMBL/GenBank/DDBJ whole genome shotgun (WGS) entry which is preliminary data.</text>
</comment>
<organism evidence="1 2">
    <name type="scientific">Panicum virgatum</name>
    <name type="common">Blackwell switchgrass</name>
    <dbReference type="NCBI Taxonomy" id="38727"/>
    <lineage>
        <taxon>Eukaryota</taxon>
        <taxon>Viridiplantae</taxon>
        <taxon>Streptophyta</taxon>
        <taxon>Embryophyta</taxon>
        <taxon>Tracheophyta</taxon>
        <taxon>Spermatophyta</taxon>
        <taxon>Magnoliopsida</taxon>
        <taxon>Liliopsida</taxon>
        <taxon>Poales</taxon>
        <taxon>Poaceae</taxon>
        <taxon>PACMAD clade</taxon>
        <taxon>Panicoideae</taxon>
        <taxon>Panicodae</taxon>
        <taxon>Paniceae</taxon>
        <taxon>Panicinae</taxon>
        <taxon>Panicum</taxon>
        <taxon>Panicum sect. Hiantes</taxon>
    </lineage>
</organism>
<protein>
    <submittedName>
        <fullName evidence="1">Uncharacterized protein</fullName>
    </submittedName>
</protein>
<keyword evidence="2" id="KW-1185">Reference proteome</keyword>
<reference evidence="1" key="1">
    <citation type="submission" date="2020-05" db="EMBL/GenBank/DDBJ databases">
        <title>WGS assembly of Panicum virgatum.</title>
        <authorList>
            <person name="Lovell J.T."/>
            <person name="Jenkins J."/>
            <person name="Shu S."/>
            <person name="Juenger T.E."/>
            <person name="Schmutz J."/>
        </authorList>
    </citation>
    <scope>NUCLEOTIDE SEQUENCE</scope>
    <source>
        <strain evidence="1">AP13</strain>
    </source>
</reference>
<sequence length="68" mass="7620">MGVGKRRRQERRRKWRSASVVIGFLDIEALALEGCHHPNLDLRLNSLPSSATSSPAYISLALLFEISQ</sequence>
<name>A0A8T0NVH3_PANVG</name>
<proteinExistence type="predicted"/>
<dbReference type="Proteomes" id="UP000823388">
    <property type="component" value="Chromosome 9K"/>
</dbReference>